<evidence type="ECO:0000313" key="2">
    <source>
        <dbReference type="EMBL" id="RSZ65541.1"/>
    </source>
</evidence>
<dbReference type="OrthoDB" id="9803832at2"/>
<feature type="transmembrane region" description="Helical" evidence="1">
    <location>
        <begin position="82"/>
        <end position="106"/>
    </location>
</feature>
<evidence type="ECO:0000313" key="3">
    <source>
        <dbReference type="Proteomes" id="UP000274907"/>
    </source>
</evidence>
<dbReference type="AlphaFoldDB" id="A0A430I1P0"/>
<feature type="transmembrane region" description="Helical" evidence="1">
    <location>
        <begin position="6"/>
        <end position="30"/>
    </location>
</feature>
<keyword evidence="3" id="KW-1185">Reference proteome</keyword>
<dbReference type="Proteomes" id="UP000274907">
    <property type="component" value="Unassembled WGS sequence"/>
</dbReference>
<comment type="caution">
    <text evidence="2">The sequence shown here is derived from an EMBL/GenBank/DDBJ whole genome shotgun (WGS) entry which is preliminary data.</text>
</comment>
<proteinExistence type="predicted"/>
<keyword evidence="1" id="KW-1133">Transmembrane helix</keyword>
<dbReference type="EMBL" id="RXHJ01000002">
    <property type="protein sequence ID" value="RSZ65541.1"/>
    <property type="molecule type" value="Genomic_DNA"/>
</dbReference>
<protein>
    <submittedName>
        <fullName evidence="2">DUF1304 family protein</fullName>
    </submittedName>
</protein>
<feature type="transmembrane region" description="Helical" evidence="1">
    <location>
        <begin position="51"/>
        <end position="76"/>
    </location>
</feature>
<keyword evidence="1" id="KW-0812">Transmembrane</keyword>
<keyword evidence="1" id="KW-0472">Membrane</keyword>
<reference evidence="2 3" key="1">
    <citation type="submission" date="2018-12" db="EMBL/GenBank/DDBJ databases">
        <title>YIM 101343 draft genome.</title>
        <authorList>
            <person name="Chen X."/>
        </authorList>
    </citation>
    <scope>NUCLEOTIDE SEQUENCE [LARGE SCALE GENOMIC DNA]</scope>
    <source>
        <strain evidence="2 3">YIM 101343</strain>
    </source>
</reference>
<sequence length="136" mass="14588">MTTLNLVAQIAALLSAVTFIAVSPLEMIFYGRPAARKFLNVHTTNIEDARMWAFVVGARNLIAGAGLLFGLIVFWTGNETTGAIIVLTATWYLLLANLAMVVADLLGFWKPRGGSIRGTVGASIPLLVVIIAAHFF</sequence>
<name>A0A430I1P0_9CORY</name>
<gene>
    <name evidence="2" type="ORF">EAH68_01950</name>
</gene>
<dbReference type="InterPro" id="IPR009732">
    <property type="entry name" value="DUF1304"/>
</dbReference>
<organism evidence="2 3">
    <name type="scientific">Corynebacterium hylobatis</name>
    <dbReference type="NCBI Taxonomy" id="1859290"/>
    <lineage>
        <taxon>Bacteria</taxon>
        <taxon>Bacillati</taxon>
        <taxon>Actinomycetota</taxon>
        <taxon>Actinomycetes</taxon>
        <taxon>Mycobacteriales</taxon>
        <taxon>Corynebacteriaceae</taxon>
        <taxon>Corynebacterium</taxon>
    </lineage>
</organism>
<accession>A0A430I1P0</accession>
<feature type="transmembrane region" description="Helical" evidence="1">
    <location>
        <begin position="118"/>
        <end position="135"/>
    </location>
</feature>
<evidence type="ECO:0000256" key="1">
    <source>
        <dbReference type="SAM" id="Phobius"/>
    </source>
</evidence>
<dbReference type="Pfam" id="PF06993">
    <property type="entry name" value="DUF1304"/>
    <property type="match status" value="1"/>
</dbReference>
<dbReference type="RefSeq" id="WP_126119637.1">
    <property type="nucleotide sequence ID" value="NZ_RXHJ01000002.1"/>
</dbReference>